<organism evidence="2 3">
    <name type="scientific">Amphibacillus indicireducens</name>
    <dbReference type="NCBI Taxonomy" id="1076330"/>
    <lineage>
        <taxon>Bacteria</taxon>
        <taxon>Bacillati</taxon>
        <taxon>Bacillota</taxon>
        <taxon>Bacilli</taxon>
        <taxon>Bacillales</taxon>
        <taxon>Bacillaceae</taxon>
        <taxon>Amphibacillus</taxon>
    </lineage>
</organism>
<protein>
    <recommendedName>
        <fullName evidence="4">DUF3784 domain-containing protein</fullName>
    </recommendedName>
</protein>
<feature type="transmembrane region" description="Helical" evidence="1">
    <location>
        <begin position="75"/>
        <end position="92"/>
    </location>
</feature>
<dbReference type="Pfam" id="PF12650">
    <property type="entry name" value="DUF3784"/>
    <property type="match status" value="1"/>
</dbReference>
<reference evidence="3" key="1">
    <citation type="journal article" date="2019" name="Int. J. Syst. Evol. Microbiol.">
        <title>The Global Catalogue of Microorganisms (GCM) 10K type strain sequencing project: providing services to taxonomists for standard genome sequencing and annotation.</title>
        <authorList>
            <consortium name="The Broad Institute Genomics Platform"/>
            <consortium name="The Broad Institute Genome Sequencing Center for Infectious Disease"/>
            <person name="Wu L."/>
            <person name="Ma J."/>
        </authorList>
    </citation>
    <scope>NUCLEOTIDE SEQUENCE [LARGE SCALE GENOMIC DNA]</scope>
    <source>
        <strain evidence="3">JCM 17250</strain>
    </source>
</reference>
<keyword evidence="1" id="KW-0812">Transmembrane</keyword>
<dbReference type="InterPro" id="IPR017259">
    <property type="entry name" value="UCP037672"/>
</dbReference>
<accession>A0ABP7VAC1</accession>
<name>A0ABP7VAC1_9BACI</name>
<sequence length="245" mass="27342">MWILIGVGLLLIILGLMVHKLKWYFLISGYNTMSKKKQKNVDTDGLGRFIGMYSYINGCIFIVTGILFGLGIKSIVIPASIFLVISSIYLLLKSQKFDRNLFDDDDKFKKGAWKKFIIPVVVSVIVLAAFSIPMIFSSRSVSVTVLPEGIEIHGSYGGVYQWDQIEQVELINELPSIDRRTNGSALGSKLKGHFRTSESDDIMLFVDTDHPPYLSMKTTKGMVIINLADPEATTNLIKAITNNIN</sequence>
<dbReference type="Proteomes" id="UP001501734">
    <property type="component" value="Unassembled WGS sequence"/>
</dbReference>
<feature type="transmembrane region" description="Helical" evidence="1">
    <location>
        <begin position="116"/>
        <end position="136"/>
    </location>
</feature>
<feature type="transmembrane region" description="Helical" evidence="1">
    <location>
        <begin position="46"/>
        <end position="69"/>
    </location>
</feature>
<dbReference type="EMBL" id="BAABDL010000039">
    <property type="protein sequence ID" value="GAA4062947.1"/>
    <property type="molecule type" value="Genomic_DNA"/>
</dbReference>
<evidence type="ECO:0000313" key="3">
    <source>
        <dbReference type="Proteomes" id="UP001501734"/>
    </source>
</evidence>
<comment type="caution">
    <text evidence="2">The sequence shown here is derived from an EMBL/GenBank/DDBJ whole genome shotgun (WGS) entry which is preliminary data.</text>
</comment>
<proteinExistence type="predicted"/>
<feature type="transmembrane region" description="Helical" evidence="1">
    <location>
        <begin position="6"/>
        <end position="25"/>
    </location>
</feature>
<keyword evidence="1" id="KW-1133">Transmembrane helix</keyword>
<keyword evidence="1" id="KW-0472">Membrane</keyword>
<evidence type="ECO:0008006" key="4">
    <source>
        <dbReference type="Google" id="ProtNLM"/>
    </source>
</evidence>
<dbReference type="RefSeq" id="WP_344910383.1">
    <property type="nucleotide sequence ID" value="NZ_BAABDL010000039.1"/>
</dbReference>
<evidence type="ECO:0000313" key="2">
    <source>
        <dbReference type="EMBL" id="GAA4062947.1"/>
    </source>
</evidence>
<keyword evidence="3" id="KW-1185">Reference proteome</keyword>
<evidence type="ECO:0000256" key="1">
    <source>
        <dbReference type="SAM" id="Phobius"/>
    </source>
</evidence>
<gene>
    <name evidence="2" type="ORF">GCM10022410_07080</name>
</gene>